<keyword evidence="13" id="KW-1185">Reference proteome</keyword>
<evidence type="ECO:0000256" key="3">
    <source>
        <dbReference type="ARBA" id="ARBA00020392"/>
    </source>
</evidence>
<dbReference type="GO" id="GO:0006935">
    <property type="term" value="P:chemotaxis"/>
    <property type="evidence" value="ECO:0007669"/>
    <property type="project" value="UniProtKB-KW"/>
</dbReference>
<dbReference type="Pfam" id="PF02050">
    <property type="entry name" value="FliJ"/>
    <property type="match status" value="1"/>
</dbReference>
<dbReference type="GO" id="GO:0071973">
    <property type="term" value="P:bacterial-type flagellum-dependent cell motility"/>
    <property type="evidence" value="ECO:0007669"/>
    <property type="project" value="InterPro"/>
</dbReference>
<evidence type="ECO:0000256" key="8">
    <source>
        <dbReference type="ARBA" id="ARBA00022927"/>
    </source>
</evidence>
<keyword evidence="5" id="KW-1003">Cell membrane</keyword>
<keyword evidence="12" id="KW-0966">Cell projection</keyword>
<name>A0A0A0BLG8_9CELL</name>
<keyword evidence="9" id="KW-0472">Membrane</keyword>
<dbReference type="GO" id="GO:0009288">
    <property type="term" value="C:bacterial-type flagellum"/>
    <property type="evidence" value="ECO:0007669"/>
    <property type="project" value="InterPro"/>
</dbReference>
<comment type="caution">
    <text evidence="12">The sequence shown here is derived from an EMBL/GenBank/DDBJ whole genome shotgun (WGS) entry which is preliminary data.</text>
</comment>
<dbReference type="GO" id="GO:0015031">
    <property type="term" value="P:protein transport"/>
    <property type="evidence" value="ECO:0007669"/>
    <property type="project" value="UniProtKB-KW"/>
</dbReference>
<evidence type="ECO:0000313" key="13">
    <source>
        <dbReference type="Proteomes" id="UP000029839"/>
    </source>
</evidence>
<accession>A0A0A0BLG8</accession>
<dbReference type="EMBL" id="AXCY01000204">
    <property type="protein sequence ID" value="KGM08537.1"/>
    <property type="molecule type" value="Genomic_DNA"/>
</dbReference>
<keyword evidence="10" id="KW-1006">Bacterial flagellum protein export</keyword>
<sequence length="162" mass="17244">MSAFRLAGLLRLRQLQEEQAAADLARANAARARAEERRRDTEAMLNDAGLPERSDELAWRAAVAARASLAGMLTESVLTVRSAAAVVDDANAAWSAARTLTTTLGKLEERHDREERLAEDRAEQLVLDETAGRRAAATAAATAAAATAADQGLAPLSQEVRP</sequence>
<protein>
    <recommendedName>
        <fullName evidence="3">Flagellar FliJ protein</fullName>
    </recommendedName>
</protein>
<evidence type="ECO:0000256" key="7">
    <source>
        <dbReference type="ARBA" id="ARBA00022795"/>
    </source>
</evidence>
<keyword evidence="6" id="KW-0145">Chemotaxis</keyword>
<reference evidence="12 13" key="2">
    <citation type="journal article" date="2015" name="Stand. Genomic Sci.">
        <title>Draft genome sequence of Cellulomonas carbonis T26(T) and comparative analysis of six Cellulomonas genomes.</title>
        <authorList>
            <person name="Zhuang W."/>
            <person name="Zhang S."/>
            <person name="Xia X."/>
            <person name="Wang G."/>
        </authorList>
    </citation>
    <scope>NUCLEOTIDE SEQUENCE [LARGE SCALE GENOMIC DNA]</scope>
    <source>
        <strain evidence="12 13">T26</strain>
    </source>
</reference>
<evidence type="ECO:0000256" key="4">
    <source>
        <dbReference type="ARBA" id="ARBA00022448"/>
    </source>
</evidence>
<dbReference type="InterPro" id="IPR053716">
    <property type="entry name" value="Flag_assembly_chemotaxis_eff"/>
</dbReference>
<keyword evidence="11" id="KW-0175">Coiled coil</keyword>
<evidence type="ECO:0000256" key="1">
    <source>
        <dbReference type="ARBA" id="ARBA00004413"/>
    </source>
</evidence>
<dbReference type="AlphaFoldDB" id="A0A0A0BLG8"/>
<evidence type="ECO:0000313" key="12">
    <source>
        <dbReference type="EMBL" id="KGM08537.1"/>
    </source>
</evidence>
<dbReference type="Proteomes" id="UP000029839">
    <property type="component" value="Unassembled WGS sequence"/>
</dbReference>
<keyword evidence="12" id="KW-0969">Cilium</keyword>
<organism evidence="12 13">
    <name type="scientific">Cellulomonas carbonis T26</name>
    <dbReference type="NCBI Taxonomy" id="947969"/>
    <lineage>
        <taxon>Bacteria</taxon>
        <taxon>Bacillati</taxon>
        <taxon>Actinomycetota</taxon>
        <taxon>Actinomycetes</taxon>
        <taxon>Micrococcales</taxon>
        <taxon>Cellulomonadaceae</taxon>
        <taxon>Cellulomonas</taxon>
    </lineage>
</organism>
<dbReference type="GO" id="GO:0044781">
    <property type="term" value="P:bacterial-type flagellum organization"/>
    <property type="evidence" value="ECO:0007669"/>
    <property type="project" value="UniProtKB-KW"/>
</dbReference>
<keyword evidence="12" id="KW-0282">Flagellum</keyword>
<evidence type="ECO:0000256" key="5">
    <source>
        <dbReference type="ARBA" id="ARBA00022475"/>
    </source>
</evidence>
<evidence type="ECO:0000256" key="2">
    <source>
        <dbReference type="ARBA" id="ARBA00010004"/>
    </source>
</evidence>
<dbReference type="InterPro" id="IPR012823">
    <property type="entry name" value="Flagell_FliJ"/>
</dbReference>
<proteinExistence type="inferred from homology"/>
<comment type="similarity">
    <text evidence="2">Belongs to the FliJ family.</text>
</comment>
<evidence type="ECO:0000256" key="11">
    <source>
        <dbReference type="SAM" id="Coils"/>
    </source>
</evidence>
<reference evidence="12 13" key="1">
    <citation type="submission" date="2013-08" db="EMBL/GenBank/DDBJ databases">
        <title>Genome sequencing of Cellulomonas carbonis T26.</title>
        <authorList>
            <person name="Chen F."/>
            <person name="Li Y."/>
            <person name="Wang G."/>
        </authorList>
    </citation>
    <scope>NUCLEOTIDE SEQUENCE [LARGE SCALE GENOMIC DNA]</scope>
    <source>
        <strain evidence="12 13">T26</strain>
    </source>
</reference>
<comment type="subcellular location">
    <subcellularLocation>
        <location evidence="1">Cell membrane</location>
        <topology evidence="1">Peripheral membrane protein</topology>
        <orientation evidence="1">Cytoplasmic side</orientation>
    </subcellularLocation>
</comment>
<evidence type="ECO:0000256" key="9">
    <source>
        <dbReference type="ARBA" id="ARBA00023136"/>
    </source>
</evidence>
<evidence type="ECO:0000256" key="10">
    <source>
        <dbReference type="ARBA" id="ARBA00023225"/>
    </source>
</evidence>
<gene>
    <name evidence="12" type="ORF">N868_08370</name>
</gene>
<feature type="coiled-coil region" evidence="11">
    <location>
        <begin position="15"/>
        <end position="44"/>
    </location>
</feature>
<dbReference type="RefSeq" id="WP_052426592.1">
    <property type="nucleotide sequence ID" value="NZ_AXCY01000204.1"/>
</dbReference>
<keyword evidence="7" id="KW-1005">Bacterial flagellum biogenesis</keyword>
<dbReference type="Gene3D" id="1.10.287.1700">
    <property type="match status" value="1"/>
</dbReference>
<dbReference type="GO" id="GO:0005886">
    <property type="term" value="C:plasma membrane"/>
    <property type="evidence" value="ECO:0007669"/>
    <property type="project" value="UniProtKB-SubCell"/>
</dbReference>
<keyword evidence="8" id="KW-0653">Protein transport</keyword>
<evidence type="ECO:0000256" key="6">
    <source>
        <dbReference type="ARBA" id="ARBA00022500"/>
    </source>
</evidence>
<keyword evidence="4" id="KW-0813">Transport</keyword>